<dbReference type="Gene3D" id="2.170.120.20">
    <property type="entry name" value="Ribosomal protein L25, beta domain"/>
    <property type="match status" value="1"/>
</dbReference>
<keyword evidence="2 5" id="KW-0694">RNA-binding</keyword>
<gene>
    <name evidence="5" type="primary">rplY</name>
    <name evidence="5" type="synonym">ctc</name>
    <name evidence="8" type="ORF">GJB61_20080</name>
</gene>
<keyword evidence="1 5" id="KW-0699">rRNA-binding</keyword>
<dbReference type="PANTHER" id="PTHR33284:SF1">
    <property type="entry name" value="RIBOSOMAL PROTEIN L25_GLN-TRNA SYNTHETASE, ANTI-CODON-BINDING DOMAIN-CONTAINING PROTEIN"/>
    <property type="match status" value="1"/>
</dbReference>
<keyword evidence="9" id="KW-1185">Reference proteome</keyword>
<comment type="subunit">
    <text evidence="5">Part of the 50S ribosomal subunit; part of the 5S rRNA/L5/L18/L25 subcomplex. Contacts the 5S rRNA. Binds to the 5S rRNA independently of L5 and L18.</text>
</comment>
<dbReference type="GO" id="GO:0006412">
    <property type="term" value="P:translation"/>
    <property type="evidence" value="ECO:0007669"/>
    <property type="project" value="UniProtKB-UniRule"/>
</dbReference>
<comment type="similarity">
    <text evidence="5">Belongs to the bacterial ribosomal protein bL25 family. CTC subfamily.</text>
</comment>
<keyword evidence="4 5" id="KW-0687">Ribonucleoprotein</keyword>
<dbReference type="InterPro" id="IPR020056">
    <property type="entry name" value="Rbsml_bL25/Gln-tRNA_synth_N"/>
</dbReference>
<dbReference type="Pfam" id="PF01386">
    <property type="entry name" value="Ribosomal_L25p"/>
    <property type="match status" value="1"/>
</dbReference>
<dbReference type="GO" id="GO:0003735">
    <property type="term" value="F:structural constituent of ribosome"/>
    <property type="evidence" value="ECO:0007669"/>
    <property type="project" value="InterPro"/>
</dbReference>
<evidence type="ECO:0000256" key="5">
    <source>
        <dbReference type="HAMAP-Rule" id="MF_01334"/>
    </source>
</evidence>
<dbReference type="NCBIfam" id="TIGR00731">
    <property type="entry name" value="bL25_bact_ctc"/>
    <property type="match status" value="1"/>
</dbReference>
<evidence type="ECO:0000313" key="9">
    <source>
        <dbReference type="Proteomes" id="UP000463051"/>
    </source>
</evidence>
<dbReference type="EMBL" id="WJXB01000008">
    <property type="protein sequence ID" value="MRN55284.1"/>
    <property type="molecule type" value="Genomic_DNA"/>
</dbReference>
<evidence type="ECO:0000259" key="6">
    <source>
        <dbReference type="Pfam" id="PF01386"/>
    </source>
</evidence>
<dbReference type="RefSeq" id="WP_154120801.1">
    <property type="nucleotide sequence ID" value="NZ_WJXB01000008.1"/>
</dbReference>
<dbReference type="Pfam" id="PF14693">
    <property type="entry name" value="Ribosomal_TL5_C"/>
    <property type="match status" value="1"/>
</dbReference>
<dbReference type="InterPro" id="IPR011035">
    <property type="entry name" value="Ribosomal_bL25/Gln-tRNA_synth"/>
</dbReference>
<dbReference type="InterPro" id="IPR037121">
    <property type="entry name" value="Ribosomal_bL25_C"/>
</dbReference>
<accession>A0A7X2L3B7</accession>
<dbReference type="SUPFAM" id="SSF50715">
    <property type="entry name" value="Ribosomal protein L25-like"/>
    <property type="match status" value="1"/>
</dbReference>
<dbReference type="CDD" id="cd00495">
    <property type="entry name" value="Ribosomal_L25_TL5_CTC"/>
    <property type="match status" value="1"/>
</dbReference>
<keyword evidence="3 5" id="KW-0689">Ribosomal protein</keyword>
<comment type="function">
    <text evidence="5">This is one of the proteins that binds to the 5S RNA in the ribosome where it forms part of the central protuberance.</text>
</comment>
<dbReference type="Proteomes" id="UP000463051">
    <property type="component" value="Unassembled WGS sequence"/>
</dbReference>
<evidence type="ECO:0000256" key="4">
    <source>
        <dbReference type="ARBA" id="ARBA00023274"/>
    </source>
</evidence>
<evidence type="ECO:0000256" key="3">
    <source>
        <dbReference type="ARBA" id="ARBA00022980"/>
    </source>
</evidence>
<dbReference type="PANTHER" id="PTHR33284">
    <property type="entry name" value="RIBOSOMAL PROTEIN L25/GLN-TRNA SYNTHETASE, ANTI-CODON-BINDING DOMAIN-CONTAINING PROTEIN"/>
    <property type="match status" value="1"/>
</dbReference>
<dbReference type="HAMAP" id="MF_01334">
    <property type="entry name" value="Ribosomal_bL25_CTC"/>
    <property type="match status" value="1"/>
</dbReference>
<organism evidence="8 9">
    <name type="scientific">Paenibacillus monticola</name>
    <dbReference type="NCBI Taxonomy" id="2666075"/>
    <lineage>
        <taxon>Bacteria</taxon>
        <taxon>Bacillati</taxon>
        <taxon>Bacillota</taxon>
        <taxon>Bacilli</taxon>
        <taxon>Bacillales</taxon>
        <taxon>Paenibacillaceae</taxon>
        <taxon>Paenibacillus</taxon>
    </lineage>
</organism>
<sequence length="200" mass="21914">MSKLLQLNERVAGTKSDMKLARKEGRIPAVLYGVGKDTLTLEVNEKAMLDMLKKNPRAILQGKVSDAKVMPIIVQNIQKDTFTGKLMHIDFQYVNMSVSMDSNVTLHFSGEPVGLKSGGVQQVEIYEVQVRCMPDVLPTSMEVDISGLEVGEQLLVSDLVFVDGIEVLTDPTTVMIQIKLVQEEVEEEVAAPAAEVVTPA</sequence>
<dbReference type="InterPro" id="IPR001021">
    <property type="entry name" value="Ribosomal_bL25_long"/>
</dbReference>
<evidence type="ECO:0000256" key="2">
    <source>
        <dbReference type="ARBA" id="ARBA00022884"/>
    </source>
</evidence>
<proteinExistence type="inferred from homology"/>
<dbReference type="InterPro" id="IPR020057">
    <property type="entry name" value="Ribosomal_bL25_b-dom"/>
</dbReference>
<dbReference type="InterPro" id="IPR029751">
    <property type="entry name" value="Ribosomal_L25_dom"/>
</dbReference>
<evidence type="ECO:0000259" key="7">
    <source>
        <dbReference type="Pfam" id="PF14693"/>
    </source>
</evidence>
<protein>
    <recommendedName>
        <fullName evidence="5">Large ribosomal subunit protein bL25</fullName>
    </recommendedName>
    <alternativeName>
        <fullName evidence="5">General stress protein CTC</fullName>
    </alternativeName>
</protein>
<dbReference type="GO" id="GO:0022625">
    <property type="term" value="C:cytosolic large ribosomal subunit"/>
    <property type="evidence" value="ECO:0007669"/>
    <property type="project" value="TreeGrafter"/>
</dbReference>
<evidence type="ECO:0000256" key="1">
    <source>
        <dbReference type="ARBA" id="ARBA00022730"/>
    </source>
</evidence>
<name>A0A7X2L3B7_9BACL</name>
<reference evidence="8 9" key="1">
    <citation type="submission" date="2019-11" db="EMBL/GenBank/DDBJ databases">
        <title>Paenibacillus monticola sp. nov., a novel PGPR strain isolated from mountain sample in China.</title>
        <authorList>
            <person name="Zhao Q."/>
            <person name="Li H.-P."/>
            <person name="Zhang J.-L."/>
        </authorList>
    </citation>
    <scope>NUCLEOTIDE SEQUENCE [LARGE SCALE GENOMIC DNA]</scope>
    <source>
        <strain evidence="8 9">LC-T2</strain>
    </source>
</reference>
<dbReference type="GO" id="GO:0008097">
    <property type="term" value="F:5S rRNA binding"/>
    <property type="evidence" value="ECO:0007669"/>
    <property type="project" value="InterPro"/>
</dbReference>
<dbReference type="Gene3D" id="2.40.240.10">
    <property type="entry name" value="Ribosomal Protein L25, Chain P"/>
    <property type="match status" value="1"/>
</dbReference>
<feature type="domain" description="Large ribosomal subunit protein bL25 L25" evidence="6">
    <location>
        <begin position="5"/>
        <end position="91"/>
    </location>
</feature>
<dbReference type="AlphaFoldDB" id="A0A7X2L3B7"/>
<comment type="caution">
    <text evidence="8">The sequence shown here is derived from an EMBL/GenBank/DDBJ whole genome shotgun (WGS) entry which is preliminary data.</text>
</comment>
<evidence type="ECO:0000313" key="8">
    <source>
        <dbReference type="EMBL" id="MRN55284.1"/>
    </source>
</evidence>
<dbReference type="InterPro" id="IPR020930">
    <property type="entry name" value="Ribosomal_uL5_bac-type"/>
</dbReference>
<feature type="domain" description="Large ribosomal subunit protein bL25 beta" evidence="7">
    <location>
        <begin position="101"/>
        <end position="179"/>
    </location>
</feature>